<evidence type="ECO:0000313" key="9">
    <source>
        <dbReference type="EMBL" id="TQD98493.1"/>
    </source>
</evidence>
<evidence type="ECO:0000256" key="4">
    <source>
        <dbReference type="ARBA" id="ARBA00022741"/>
    </source>
</evidence>
<evidence type="ECO:0000256" key="1">
    <source>
        <dbReference type="ARBA" id="ARBA00012513"/>
    </source>
</evidence>
<organism evidence="9 10">
    <name type="scientific">Malus baccata</name>
    <name type="common">Siberian crab apple</name>
    <name type="synonym">Pyrus baccata</name>
    <dbReference type="NCBI Taxonomy" id="106549"/>
    <lineage>
        <taxon>Eukaryota</taxon>
        <taxon>Viridiplantae</taxon>
        <taxon>Streptophyta</taxon>
        <taxon>Embryophyta</taxon>
        <taxon>Tracheophyta</taxon>
        <taxon>Spermatophyta</taxon>
        <taxon>Magnoliopsida</taxon>
        <taxon>eudicotyledons</taxon>
        <taxon>Gunneridae</taxon>
        <taxon>Pentapetalae</taxon>
        <taxon>rosids</taxon>
        <taxon>fabids</taxon>
        <taxon>Rosales</taxon>
        <taxon>Rosaceae</taxon>
        <taxon>Amygdaloideae</taxon>
        <taxon>Maleae</taxon>
        <taxon>Malus</taxon>
    </lineage>
</organism>
<evidence type="ECO:0000256" key="7">
    <source>
        <dbReference type="SAM" id="MobiDB-lite"/>
    </source>
</evidence>
<feature type="region of interest" description="Disordered" evidence="7">
    <location>
        <begin position="1"/>
        <end position="96"/>
    </location>
</feature>
<dbReference type="PROSITE" id="PS51285">
    <property type="entry name" value="AGC_KINASE_CTER"/>
    <property type="match status" value="1"/>
</dbReference>
<keyword evidence="3" id="KW-0808">Transferase</keyword>
<reference evidence="9 10" key="1">
    <citation type="journal article" date="2019" name="G3 (Bethesda)">
        <title>Sequencing of a Wild Apple (Malus baccata) Genome Unravels the Differences Between Cultivated and Wild Apple Species Regarding Disease Resistance and Cold Tolerance.</title>
        <authorList>
            <person name="Chen X."/>
        </authorList>
    </citation>
    <scope>NUCLEOTIDE SEQUENCE [LARGE SCALE GENOMIC DNA]</scope>
    <source>
        <strain evidence="10">cv. Shandingzi</strain>
        <tissue evidence="9">Leaves</tissue>
    </source>
</reference>
<keyword evidence="4" id="KW-0547">Nucleotide-binding</keyword>
<dbReference type="PANTHER" id="PTHR24356:SF395">
    <property type="entry name" value="SERINE_THREONINE PROTEIN KINASE IRE-RELATED"/>
    <property type="match status" value="1"/>
</dbReference>
<sequence length="338" mass="37390">MSSPPPPSTNPPLISISDGKSDPGTTSSVSSPTQQPSPSRAKLLKIPQIPIHRSPRHTIHEGEEFEDDEEGEDDDSAERRADDPPIVLPSSLGLNHIRTRSAPSPLRFSSSVCAALNFGDESSKDKYTVKPKPKLAPLQPAESMQWNQSKSLRNASLLNPVLEQIFNNIINRDIPWPKVPEEMSPEAYDLIDKLLTDNPVQRLGATGTREVKQHSFFKDINWDTLARQKAMFIPSTDAHDTSYFMSRYAWNPEDEHVNGASDFDDMTETYSSGSCSNIQDEDGDECGSLVDFGAPTVDMQYTFSNFSFKNLSQLASINYDLVVKNAKESPDASKSSVP</sequence>
<dbReference type="GO" id="GO:0005524">
    <property type="term" value="F:ATP binding"/>
    <property type="evidence" value="ECO:0007669"/>
    <property type="project" value="UniProtKB-KW"/>
</dbReference>
<dbReference type="Proteomes" id="UP000315295">
    <property type="component" value="Unassembled WGS sequence"/>
</dbReference>
<dbReference type="GO" id="GO:0004674">
    <property type="term" value="F:protein serine/threonine kinase activity"/>
    <property type="evidence" value="ECO:0007669"/>
    <property type="project" value="UniProtKB-KW"/>
</dbReference>
<keyword evidence="10" id="KW-1185">Reference proteome</keyword>
<dbReference type="STRING" id="106549.A0A540MIC4"/>
<dbReference type="SUPFAM" id="SSF56112">
    <property type="entry name" value="Protein kinase-like (PK-like)"/>
    <property type="match status" value="1"/>
</dbReference>
<keyword evidence="2" id="KW-0723">Serine/threonine-protein kinase</keyword>
<dbReference type="GO" id="GO:0035556">
    <property type="term" value="P:intracellular signal transduction"/>
    <property type="evidence" value="ECO:0007669"/>
    <property type="project" value="TreeGrafter"/>
</dbReference>
<evidence type="ECO:0000256" key="2">
    <source>
        <dbReference type="ARBA" id="ARBA00022527"/>
    </source>
</evidence>
<dbReference type="InterPro" id="IPR050236">
    <property type="entry name" value="Ser_Thr_kinase_AGC"/>
</dbReference>
<evidence type="ECO:0000256" key="5">
    <source>
        <dbReference type="ARBA" id="ARBA00022777"/>
    </source>
</evidence>
<protein>
    <recommendedName>
        <fullName evidence="1">non-specific serine/threonine protein kinase</fullName>
        <ecNumber evidence="1">2.7.11.1</ecNumber>
    </recommendedName>
</protein>
<evidence type="ECO:0000256" key="6">
    <source>
        <dbReference type="ARBA" id="ARBA00022840"/>
    </source>
</evidence>
<evidence type="ECO:0000259" key="8">
    <source>
        <dbReference type="PROSITE" id="PS51285"/>
    </source>
</evidence>
<feature type="compositionally biased region" description="Pro residues" evidence="7">
    <location>
        <begin position="1"/>
        <end position="10"/>
    </location>
</feature>
<evidence type="ECO:0000256" key="3">
    <source>
        <dbReference type="ARBA" id="ARBA00022679"/>
    </source>
</evidence>
<dbReference type="PANTHER" id="PTHR24356">
    <property type="entry name" value="SERINE/THREONINE-PROTEIN KINASE"/>
    <property type="match status" value="1"/>
</dbReference>
<keyword evidence="6" id="KW-0067">ATP-binding</keyword>
<dbReference type="Gene3D" id="1.10.510.10">
    <property type="entry name" value="Transferase(Phosphotransferase) domain 1"/>
    <property type="match status" value="1"/>
</dbReference>
<dbReference type="AlphaFoldDB" id="A0A540MIC4"/>
<comment type="caution">
    <text evidence="9">The sequence shown here is derived from an EMBL/GenBank/DDBJ whole genome shotgun (WGS) entry which is preliminary data.</text>
</comment>
<keyword evidence="5" id="KW-0418">Kinase</keyword>
<dbReference type="InterPro" id="IPR011009">
    <property type="entry name" value="Kinase-like_dom_sf"/>
</dbReference>
<feature type="compositionally biased region" description="Acidic residues" evidence="7">
    <location>
        <begin position="63"/>
        <end position="76"/>
    </location>
</feature>
<dbReference type="Gene3D" id="3.30.200.20">
    <property type="entry name" value="Phosphorylase Kinase, domain 1"/>
    <property type="match status" value="1"/>
</dbReference>
<proteinExistence type="predicted"/>
<gene>
    <name evidence="9" type="ORF">C1H46_015741</name>
</gene>
<dbReference type="EC" id="2.7.11.1" evidence="1"/>
<feature type="domain" description="AGC-kinase C-terminal" evidence="8">
    <location>
        <begin position="218"/>
        <end position="318"/>
    </location>
</feature>
<dbReference type="InterPro" id="IPR000961">
    <property type="entry name" value="AGC-kinase_C"/>
</dbReference>
<accession>A0A540MIC4</accession>
<name>A0A540MIC4_MALBA</name>
<evidence type="ECO:0000313" key="10">
    <source>
        <dbReference type="Proteomes" id="UP000315295"/>
    </source>
</evidence>
<feature type="compositionally biased region" description="Low complexity" evidence="7">
    <location>
        <begin position="25"/>
        <end position="39"/>
    </location>
</feature>
<dbReference type="EMBL" id="VIEB01000251">
    <property type="protein sequence ID" value="TQD98493.1"/>
    <property type="molecule type" value="Genomic_DNA"/>
</dbReference>